<evidence type="ECO:0000313" key="3">
    <source>
        <dbReference type="EMBL" id="KKM76623.1"/>
    </source>
</evidence>
<sequence length="183" mass="20907">MAATKKTAAKKTTPKPPPRAPTLYDIDDRIAEILEIYMDPRTGEIAEEATVELEELDMKREDKLIGYVHIIKEMELLVEGAETEIKRMKGRAKAIQNRANFLRVRILEAVPEGTEIKKGPRRIWYRRTTATVFTTDEVPKAYCKHTPESWAPQVTLVREDLKAGKQEAVDCAETKRGWSLNLE</sequence>
<reference evidence="3" key="1">
    <citation type="journal article" date="2015" name="Nature">
        <title>Complex archaea that bridge the gap between prokaryotes and eukaryotes.</title>
        <authorList>
            <person name="Spang A."/>
            <person name="Saw J.H."/>
            <person name="Jorgensen S.L."/>
            <person name="Zaremba-Niedzwiedzka K."/>
            <person name="Martijn J."/>
            <person name="Lind A.E."/>
            <person name="van Eijk R."/>
            <person name="Schleper C."/>
            <person name="Guy L."/>
            <person name="Ettema T.J."/>
        </authorList>
    </citation>
    <scope>NUCLEOTIDE SEQUENCE</scope>
</reference>
<dbReference type="AlphaFoldDB" id="A0A0F9K3T0"/>
<feature type="coiled-coil region" evidence="1">
    <location>
        <begin position="71"/>
        <end position="98"/>
    </location>
</feature>
<proteinExistence type="predicted"/>
<organism evidence="3">
    <name type="scientific">marine sediment metagenome</name>
    <dbReference type="NCBI Taxonomy" id="412755"/>
    <lineage>
        <taxon>unclassified sequences</taxon>
        <taxon>metagenomes</taxon>
        <taxon>ecological metagenomes</taxon>
    </lineage>
</organism>
<feature type="region of interest" description="Disordered" evidence="2">
    <location>
        <begin position="1"/>
        <end position="22"/>
    </location>
</feature>
<name>A0A0F9K3T0_9ZZZZ</name>
<evidence type="ECO:0000256" key="1">
    <source>
        <dbReference type="SAM" id="Coils"/>
    </source>
</evidence>
<comment type="caution">
    <text evidence="3">The sequence shown here is derived from an EMBL/GenBank/DDBJ whole genome shotgun (WGS) entry which is preliminary data.</text>
</comment>
<protein>
    <submittedName>
        <fullName evidence="3">Uncharacterized protein</fullName>
    </submittedName>
</protein>
<accession>A0A0F9K3T0</accession>
<gene>
    <name evidence="3" type="ORF">LCGC14_1378300</name>
</gene>
<dbReference type="Pfam" id="PF05565">
    <property type="entry name" value="Sipho_Gp157"/>
    <property type="match status" value="1"/>
</dbReference>
<dbReference type="EMBL" id="LAZR01008777">
    <property type="protein sequence ID" value="KKM76623.1"/>
    <property type="molecule type" value="Genomic_DNA"/>
</dbReference>
<evidence type="ECO:0000256" key="2">
    <source>
        <dbReference type="SAM" id="MobiDB-lite"/>
    </source>
</evidence>
<keyword evidence="1" id="KW-0175">Coiled coil</keyword>
<dbReference type="InterPro" id="IPR008840">
    <property type="entry name" value="Sipho_Gp157"/>
</dbReference>